<name>A0A4Q7EIE2_9CYAN</name>
<keyword evidence="2" id="KW-1185">Reference proteome</keyword>
<sequence>MKEKFRFRVYSVNQCGYYSRATDKPEFGGLAVTLEQMREWIENKSLIMTGTYPLREEDKIFRTFCRGIYSSEFGDYFVATWNEIPHQDSATTYINANEPAESAKVNIQKLSADSIPGYPAYFWVLPERQQIITVTPIKSQNGMDNLKKYIRNFLNFYSPSVLRKSDSDSWDESQVEVEIEGYLNESSTYKKSDIFPRFEAYLYSRGGKNIQYIKENLAKVRRVLHKRELDLSKPPQKRLLGNLYDFMGLDEIPQDRESPKVNYSVDLENPTIDQFESIVREWESHSLETDSLWDDVGFLLKDELEKSEEKRWLGRFYISKAIQPFPVS</sequence>
<evidence type="ECO:0000313" key="2">
    <source>
        <dbReference type="Proteomes" id="UP000292459"/>
    </source>
</evidence>
<organism evidence="1 2">
    <name type="scientific">Leptolyngbya iicbica LK</name>
    <dbReference type="NCBI Taxonomy" id="2294035"/>
    <lineage>
        <taxon>Bacteria</taxon>
        <taxon>Bacillati</taxon>
        <taxon>Cyanobacteriota</taxon>
        <taxon>Cyanophyceae</taxon>
        <taxon>Leptolyngbyales</taxon>
        <taxon>Leptolyngbyaceae</taxon>
        <taxon>Leptolyngbya group</taxon>
        <taxon>Leptolyngbya</taxon>
        <taxon>Leptolyngbya iicbica</taxon>
    </lineage>
</organism>
<accession>A0A4Q7EIE2</accession>
<dbReference type="EMBL" id="QVFV01000001">
    <property type="protein sequence ID" value="RZM82876.1"/>
    <property type="molecule type" value="Genomic_DNA"/>
</dbReference>
<dbReference type="AlphaFoldDB" id="A0A4Q7EIE2"/>
<protein>
    <submittedName>
        <fullName evidence="1">Uncharacterized protein</fullName>
    </submittedName>
</protein>
<proteinExistence type="predicted"/>
<reference evidence="1 2" key="1">
    <citation type="submission" date="2018-11" db="EMBL/GenBank/DDBJ databases">
        <title>Whole genome sequencing of an environmental sample.</title>
        <authorList>
            <person name="Sarangi A.N."/>
            <person name="Singh D."/>
            <person name="Tripathy S."/>
        </authorList>
    </citation>
    <scope>NUCLEOTIDE SEQUENCE [LARGE SCALE GENOMIC DNA]</scope>
    <source>
        <strain evidence="1 2">Lakshadweep</strain>
    </source>
</reference>
<dbReference type="Proteomes" id="UP000292459">
    <property type="component" value="Unassembled WGS sequence"/>
</dbReference>
<gene>
    <name evidence="1" type="ORF">DYY88_06675</name>
</gene>
<evidence type="ECO:0000313" key="1">
    <source>
        <dbReference type="EMBL" id="RZM82876.1"/>
    </source>
</evidence>
<dbReference type="OrthoDB" id="6120708at2"/>
<dbReference type="RefSeq" id="WP_130199335.1">
    <property type="nucleotide sequence ID" value="NZ_QVFV01000001.1"/>
</dbReference>
<comment type="caution">
    <text evidence="1">The sequence shown here is derived from an EMBL/GenBank/DDBJ whole genome shotgun (WGS) entry which is preliminary data.</text>
</comment>